<dbReference type="GO" id="GO:0019136">
    <property type="term" value="F:deoxynucleoside kinase activity"/>
    <property type="evidence" value="ECO:0007669"/>
    <property type="project" value="TreeGrafter"/>
</dbReference>
<feature type="domain" description="Deoxynucleoside kinase" evidence="1">
    <location>
        <begin position="12"/>
        <end position="182"/>
    </location>
</feature>
<dbReference type="InterPro" id="IPR027417">
    <property type="entry name" value="P-loop_NTPase"/>
</dbReference>
<dbReference type="SUPFAM" id="SSF52540">
    <property type="entry name" value="P-loop containing nucleoside triphosphate hydrolases"/>
    <property type="match status" value="1"/>
</dbReference>
<keyword evidence="2" id="KW-0808">Transferase</keyword>
<accession>A0A8F8KNP2</accession>
<evidence type="ECO:0000313" key="2">
    <source>
        <dbReference type="EMBL" id="QYA18491.1"/>
    </source>
</evidence>
<dbReference type="InterPro" id="IPR050566">
    <property type="entry name" value="Deoxyribonucleoside_kinase"/>
</dbReference>
<organism evidence="2">
    <name type="scientific">Clandestinovirus</name>
    <dbReference type="NCBI Taxonomy" id="2831644"/>
    <lineage>
        <taxon>Viruses</taxon>
    </lineage>
</organism>
<evidence type="ECO:0000259" key="1">
    <source>
        <dbReference type="Pfam" id="PF01712"/>
    </source>
</evidence>
<reference evidence="2" key="1">
    <citation type="submission" date="2021-06" db="EMBL/GenBank/DDBJ databases">
        <authorList>
            <person name="Rolland C."/>
        </authorList>
    </citation>
    <scope>NUCLEOTIDE SEQUENCE</scope>
    <source>
        <strain evidence="2">347.936635</strain>
    </source>
</reference>
<name>A0A8F8KNP2_9VIRU</name>
<dbReference type="EMBL" id="MZ420154">
    <property type="protein sequence ID" value="QYA18491.1"/>
    <property type="molecule type" value="Genomic_DNA"/>
</dbReference>
<protein>
    <submittedName>
        <fullName evidence="2">Deoxyguanosine kinase mitochondrial</fullName>
    </submittedName>
</protein>
<dbReference type="Gene3D" id="3.40.50.300">
    <property type="entry name" value="P-loop containing nucleotide triphosphate hydrolases"/>
    <property type="match status" value="1"/>
</dbReference>
<dbReference type="PANTHER" id="PTHR10513:SF35">
    <property type="entry name" value="DEOXYADENOSINE KINASE"/>
    <property type="match status" value="1"/>
</dbReference>
<proteinExistence type="predicted"/>
<dbReference type="PANTHER" id="PTHR10513">
    <property type="entry name" value="DEOXYNUCLEOSIDE KINASE"/>
    <property type="match status" value="1"/>
</dbReference>
<dbReference type="InterPro" id="IPR031314">
    <property type="entry name" value="DNK_dom"/>
</dbReference>
<gene>
    <name evidence="2" type="ORF">KOM_12_222</name>
</gene>
<keyword evidence="2" id="KW-0418">Kinase</keyword>
<sequence length="350" mass="40150">MTSKPYSTSKVLAIEGLFGVGKSTLTSHMVHHSEGSAMVIPEDFNAKFLQLFYDNPEKQAFAFQWGMLKMRLYQKKAAAFHKIQVPPKLVLWDRSVLGDYVFALSNFLTGSISKAELDVYEDEFGSSWPSDVGTTKTMEEIDAIIYLYDSPSSVKNRVENVRKREAEKGIPYDYYNVVDLVHFNILLCIARGQSKPVVFLTPGDYGNGDVESSSVIYKRLLDESQTIEKYKARLSIMAQQDAFNYLTTIKSHCTNEWEFRTRVLVLDESPSYNAKSRGEDIIKNEYRTDDVDLPEYVFIQIPEIDETTSPFKVPLDGMVPYPEWFRALVTYYLSRPWSTEKQLYLVLVAK</sequence>
<dbReference type="Pfam" id="PF01712">
    <property type="entry name" value="dNK"/>
    <property type="match status" value="1"/>
</dbReference>